<dbReference type="RefSeq" id="WP_216417662.1">
    <property type="nucleotide sequence ID" value="NZ_JAHLQK010000004.1"/>
</dbReference>
<dbReference type="PROSITE" id="PS50126">
    <property type="entry name" value="S1"/>
    <property type="match status" value="1"/>
</dbReference>
<evidence type="ECO:0000256" key="1">
    <source>
        <dbReference type="PIRNR" id="PIRNR012524"/>
    </source>
</evidence>
<dbReference type="InterPro" id="IPR040764">
    <property type="entry name" value="CvfB_WH"/>
</dbReference>
<evidence type="ECO:0000259" key="2">
    <source>
        <dbReference type="PROSITE" id="PS50126"/>
    </source>
</evidence>
<comment type="caution">
    <text evidence="3">The sequence shown here is derived from an EMBL/GenBank/DDBJ whole genome shotgun (WGS) entry which is preliminary data.</text>
</comment>
<dbReference type="SMART" id="SM00316">
    <property type="entry name" value="S1"/>
    <property type="match status" value="3"/>
</dbReference>
<dbReference type="Proteomes" id="UP000779508">
    <property type="component" value="Unassembled WGS sequence"/>
</dbReference>
<dbReference type="InterPro" id="IPR003029">
    <property type="entry name" value="S1_domain"/>
</dbReference>
<feature type="domain" description="S1 motif" evidence="2">
    <location>
        <begin position="146"/>
        <end position="207"/>
    </location>
</feature>
<dbReference type="InterPro" id="IPR048587">
    <property type="entry name" value="CvfB_S1_3rd"/>
</dbReference>
<comment type="similarity">
    <text evidence="1">Belongs to the CvfB family.</text>
</comment>
<dbReference type="InterPro" id="IPR039566">
    <property type="entry name" value="CvfB_S1_st"/>
</dbReference>
<evidence type="ECO:0000313" key="3">
    <source>
        <dbReference type="EMBL" id="MBU5677153.1"/>
    </source>
</evidence>
<keyword evidence="4" id="KW-1185">Reference proteome</keyword>
<dbReference type="InterPro" id="IPR014464">
    <property type="entry name" value="CvfB_fam"/>
</dbReference>
<dbReference type="PANTHER" id="PTHR37296">
    <property type="entry name" value="CONSERVED VIRULENCE FACTOR B"/>
    <property type="match status" value="1"/>
</dbReference>
<proteinExistence type="inferred from homology"/>
<dbReference type="Pfam" id="PF17783">
    <property type="entry name" value="WHD_CvfB"/>
    <property type="match status" value="1"/>
</dbReference>
<protein>
    <submittedName>
        <fullName evidence="3">S1 RNA-binding domain-containing protein</fullName>
    </submittedName>
</protein>
<gene>
    <name evidence="3" type="ORF">KQI88_12095</name>
</gene>
<sequence length="289" mass="32993">MKLNVGKVNRLKIFEIDQRGALLKGEDGGKGILLSLKELPNDKIVGDFIDAFIYRDSNNRLAATLKKPYGEVDEIAYLKVVDVTSIGGFLDWGLEKDLFIPMREQVCKIQKDKYYLVKIYLDKSERLCATMKIDNDLKTHPSYKPGEMVQGTVYGYNPRLGAFIAVDNQYYGFAHISEIFNDLRIGDKSSFRVVKIREDGRVDLSTRQVAHRQMGSDAEDILQILAIRRGFLPLNDKSEPEEIKKYLSISKNAFKRALGRLLKEKKVIQTDEGIKLLVNVKIKELEEND</sequence>
<dbReference type="Pfam" id="PF13509">
    <property type="entry name" value="S1_2"/>
    <property type="match status" value="2"/>
</dbReference>
<dbReference type="PANTHER" id="PTHR37296:SF1">
    <property type="entry name" value="CONSERVED VIRULENCE FACTOR B"/>
    <property type="match status" value="1"/>
</dbReference>
<dbReference type="EMBL" id="JAHLQK010000004">
    <property type="protein sequence ID" value="MBU5677153.1"/>
    <property type="molecule type" value="Genomic_DNA"/>
</dbReference>
<reference evidence="3 4" key="1">
    <citation type="submission" date="2021-06" db="EMBL/GenBank/DDBJ databases">
        <authorList>
            <person name="Sun Q."/>
            <person name="Li D."/>
        </authorList>
    </citation>
    <scope>NUCLEOTIDE SEQUENCE [LARGE SCALE GENOMIC DNA]</scope>
    <source>
        <strain evidence="3 4">MSJ-5</strain>
    </source>
</reference>
<organism evidence="3 4">
    <name type="scientific">Alkaliphilus flagellatus</name>
    <dbReference type="NCBI Taxonomy" id="2841507"/>
    <lineage>
        <taxon>Bacteria</taxon>
        <taxon>Bacillati</taxon>
        <taxon>Bacillota</taxon>
        <taxon>Clostridia</taxon>
        <taxon>Peptostreptococcales</taxon>
        <taxon>Natronincolaceae</taxon>
        <taxon>Alkaliphilus</taxon>
    </lineage>
</organism>
<dbReference type="Pfam" id="PF21543">
    <property type="entry name" value="CvfB_2nd"/>
    <property type="match status" value="1"/>
</dbReference>
<dbReference type="PIRSF" id="PIRSF012524">
    <property type="entry name" value="YitL_S1"/>
    <property type="match status" value="1"/>
</dbReference>
<evidence type="ECO:0000313" key="4">
    <source>
        <dbReference type="Proteomes" id="UP000779508"/>
    </source>
</evidence>
<accession>A0ABS6G3U2</accession>
<name>A0ABS6G3U2_9FIRM</name>